<keyword evidence="2" id="KW-1185">Reference proteome</keyword>
<sequence length="89" mass="9833">MHPVTTGSIFSIGKPYAAVRVKRKGKNLTVENGGIMIVSADTKFTELPSDMNVISEEQLPIPASGRFLISTETIDPFHIVIDYQKTERV</sequence>
<evidence type="ECO:0000313" key="1">
    <source>
        <dbReference type="EMBL" id="QHW35564.1"/>
    </source>
</evidence>
<keyword evidence="1" id="KW-0614">Plasmid</keyword>
<protein>
    <submittedName>
        <fullName evidence="1">Uncharacterized protein</fullName>
    </submittedName>
</protein>
<dbReference type="Proteomes" id="UP000479114">
    <property type="component" value="Plasmid unnamed1"/>
</dbReference>
<dbReference type="RefSeq" id="WP_162645710.1">
    <property type="nucleotide sequence ID" value="NZ_CP048287.1"/>
</dbReference>
<name>A0A6C0PAG3_9BACL</name>
<proteinExistence type="predicted"/>
<dbReference type="KEGG" id="prz:GZH47_32280"/>
<accession>A0A6C0PAG3</accession>
<dbReference type="EMBL" id="CP048287">
    <property type="protein sequence ID" value="QHW35564.1"/>
    <property type="molecule type" value="Genomic_DNA"/>
</dbReference>
<organism evidence="1 2">
    <name type="scientific">Paenibacillus rhizovicinus</name>
    <dbReference type="NCBI Taxonomy" id="2704463"/>
    <lineage>
        <taxon>Bacteria</taxon>
        <taxon>Bacillati</taxon>
        <taxon>Bacillota</taxon>
        <taxon>Bacilli</taxon>
        <taxon>Bacillales</taxon>
        <taxon>Paenibacillaceae</taxon>
        <taxon>Paenibacillus</taxon>
    </lineage>
</organism>
<reference evidence="1 2" key="1">
    <citation type="submission" date="2020-02" db="EMBL/GenBank/DDBJ databases">
        <title>Paenibacillus sp. nov., isolated from rhizosphere soil of tomato.</title>
        <authorList>
            <person name="Weon H.-Y."/>
            <person name="Lee S.A."/>
        </authorList>
    </citation>
    <scope>NUCLEOTIDE SEQUENCE [LARGE SCALE GENOMIC DNA]</scope>
    <source>
        <strain evidence="1 2">14171R-81</strain>
        <plasmid evidence="1 2">unnamed1</plasmid>
    </source>
</reference>
<gene>
    <name evidence="1" type="ORF">GZH47_32280</name>
</gene>
<geneLocation type="plasmid" evidence="1 2">
    <name>unnamed1</name>
</geneLocation>
<dbReference type="AlphaFoldDB" id="A0A6C0PAG3"/>
<evidence type="ECO:0000313" key="2">
    <source>
        <dbReference type="Proteomes" id="UP000479114"/>
    </source>
</evidence>